<sequence length="134" mass="14781">MGFGSRWIGWINSCVKSPSLSVLINGSPSKQFGMERGLRQEDPLSPFLFNIAIEALNGVLLKAIDLNLLKGVSFGGEEIKVSHLQFVDDTVIFLSPQYKASYLLKGFSGAWNYLPVSALISINPMLLECARKFL</sequence>
<dbReference type="Pfam" id="PF00078">
    <property type="entry name" value="RVT_1"/>
    <property type="match status" value="1"/>
</dbReference>
<comment type="caution">
    <text evidence="2">The sequence shown here is derived from an EMBL/GenBank/DDBJ whole genome shotgun (WGS) entry which is preliminary data.</text>
</comment>
<dbReference type="PANTHER" id="PTHR46890">
    <property type="entry name" value="NON-LTR RETROLELEMENT REVERSE TRANSCRIPTASE-LIKE PROTEIN-RELATED"/>
    <property type="match status" value="1"/>
</dbReference>
<name>A0AAE0CTR6_9ROSI</name>
<dbReference type="InterPro" id="IPR000477">
    <property type="entry name" value="RT_dom"/>
</dbReference>
<proteinExistence type="predicted"/>
<evidence type="ECO:0000313" key="2">
    <source>
        <dbReference type="EMBL" id="KAK2663147.1"/>
    </source>
</evidence>
<accession>A0AAE0CTR6</accession>
<gene>
    <name evidence="2" type="ORF">Ddye_001721</name>
</gene>
<dbReference type="PANTHER" id="PTHR46890:SF48">
    <property type="entry name" value="RNA-DIRECTED DNA POLYMERASE"/>
    <property type="match status" value="1"/>
</dbReference>
<keyword evidence="3" id="KW-1185">Reference proteome</keyword>
<evidence type="ECO:0000313" key="3">
    <source>
        <dbReference type="Proteomes" id="UP001280121"/>
    </source>
</evidence>
<dbReference type="InterPro" id="IPR052343">
    <property type="entry name" value="Retrotransposon-Effector_Assoc"/>
</dbReference>
<dbReference type="EMBL" id="JANJYI010000001">
    <property type="protein sequence ID" value="KAK2663147.1"/>
    <property type="molecule type" value="Genomic_DNA"/>
</dbReference>
<protein>
    <recommendedName>
        <fullName evidence="1">Reverse transcriptase domain-containing protein</fullName>
    </recommendedName>
</protein>
<dbReference type="Proteomes" id="UP001280121">
    <property type="component" value="Unassembled WGS sequence"/>
</dbReference>
<feature type="domain" description="Reverse transcriptase" evidence="1">
    <location>
        <begin position="6"/>
        <end position="99"/>
    </location>
</feature>
<evidence type="ECO:0000259" key="1">
    <source>
        <dbReference type="Pfam" id="PF00078"/>
    </source>
</evidence>
<organism evidence="2 3">
    <name type="scientific">Dipteronia dyeriana</name>
    <dbReference type="NCBI Taxonomy" id="168575"/>
    <lineage>
        <taxon>Eukaryota</taxon>
        <taxon>Viridiplantae</taxon>
        <taxon>Streptophyta</taxon>
        <taxon>Embryophyta</taxon>
        <taxon>Tracheophyta</taxon>
        <taxon>Spermatophyta</taxon>
        <taxon>Magnoliopsida</taxon>
        <taxon>eudicotyledons</taxon>
        <taxon>Gunneridae</taxon>
        <taxon>Pentapetalae</taxon>
        <taxon>rosids</taxon>
        <taxon>malvids</taxon>
        <taxon>Sapindales</taxon>
        <taxon>Sapindaceae</taxon>
        <taxon>Hippocastanoideae</taxon>
        <taxon>Acereae</taxon>
        <taxon>Dipteronia</taxon>
    </lineage>
</organism>
<dbReference type="AlphaFoldDB" id="A0AAE0CTR6"/>
<reference evidence="2" key="1">
    <citation type="journal article" date="2023" name="Plant J.">
        <title>Genome sequences and population genomics provide insights into the demographic history, inbreeding, and mutation load of two 'living fossil' tree species of Dipteronia.</title>
        <authorList>
            <person name="Feng Y."/>
            <person name="Comes H.P."/>
            <person name="Chen J."/>
            <person name="Zhu S."/>
            <person name="Lu R."/>
            <person name="Zhang X."/>
            <person name="Li P."/>
            <person name="Qiu J."/>
            <person name="Olsen K.M."/>
            <person name="Qiu Y."/>
        </authorList>
    </citation>
    <scope>NUCLEOTIDE SEQUENCE</scope>
    <source>
        <strain evidence="2">KIB01</strain>
    </source>
</reference>